<evidence type="ECO:0000256" key="13">
    <source>
        <dbReference type="PROSITE-ProRule" id="PRU00546"/>
    </source>
</evidence>
<feature type="repeat" description="CXXCXGXG motif" evidence="12">
    <location>
        <begin position="183"/>
        <end position="190"/>
    </location>
</feature>
<comment type="function">
    <text evidence="9 12">Participates actively in the response to hyperosmotic and heat shock by preventing the aggregation of stress-denatured proteins and by disaggregating proteins, also in an autonomous, DnaK-independent fashion. Unfolded proteins bind initially to DnaJ; upon interaction with the DnaJ-bound protein, DnaK hydrolyzes its bound ATP, resulting in the formation of a stable complex. GrpE releases ADP from DnaK; ATP binding to DnaK triggers the release of the substrate protein, thus completing the reaction cycle. Several rounds of ATP-dependent interactions between DnaJ, DnaK and GrpE are required for fully efficient folding. Also involved, together with DnaK and GrpE, in the DNA replication of plasmids through activation of initiation proteins.</text>
</comment>
<dbReference type="PRINTS" id="PR00625">
    <property type="entry name" value="JDOMAIN"/>
</dbReference>
<organism evidence="16 17">
    <name type="scientific">Campylobacter avium LMG 24591</name>
    <dbReference type="NCBI Taxonomy" id="522484"/>
    <lineage>
        <taxon>Bacteria</taxon>
        <taxon>Pseudomonadati</taxon>
        <taxon>Campylobacterota</taxon>
        <taxon>Epsilonproteobacteria</taxon>
        <taxon>Campylobacterales</taxon>
        <taxon>Campylobacteraceae</taxon>
        <taxon>Campylobacter</taxon>
    </lineage>
</organism>
<evidence type="ECO:0000256" key="4">
    <source>
        <dbReference type="ARBA" id="ARBA00022737"/>
    </source>
</evidence>
<keyword evidence="3 12" id="KW-0479">Metal-binding</keyword>
<dbReference type="CDD" id="cd10747">
    <property type="entry name" value="DnaJ_C"/>
    <property type="match status" value="1"/>
</dbReference>
<dbReference type="FunFam" id="1.10.287.110:FF:000034">
    <property type="entry name" value="Chaperone protein DnaJ"/>
    <property type="match status" value="1"/>
</dbReference>
<sequence length="370" mass="41751">MEIDYYELLEITRTADKDSIKKAYRKLALKYHPDRNQGDKEAEARFKLINEAYEILSDDEKRSIYDRYGRDGLKSSMQGSGFNFADIDIEGIFSDFFGFSGSRKRNKRQSSEKYSENLSIPLVISFKEAVFGTKKNVEFMYKSFCKDCKGTGSKDGEVKICPKCEGRGQVGLSRGFMTFVQTCDECRGEGSIVKDKCKTCSGLGYENKRDSIELDIPEGIDDAMSLRVAQRGNLTQSGSRGALLVKISVQDDETFIRDGSDIYLKFPVFFTQAALGAKVKIPTIRGHAFLELPVGAKDGDHFVLEKEGVKDIHSEEIGRQIVQISISFPKHINDEQKELLAKLNESFGVNEEGIHQEQQGFFDKIASWFK</sequence>
<dbReference type="InterPro" id="IPR001305">
    <property type="entry name" value="HSP_DnaJ_Cys-rich_dom"/>
</dbReference>
<feature type="binding site" evidence="12">
    <location>
        <position position="197"/>
    </location>
    <ligand>
        <name>Zn(2+)</name>
        <dbReference type="ChEBI" id="CHEBI:29105"/>
        <label>1</label>
    </ligand>
</feature>
<dbReference type="PROSITE" id="PS51188">
    <property type="entry name" value="ZF_CR"/>
    <property type="match status" value="1"/>
</dbReference>
<feature type="binding site" evidence="12">
    <location>
        <position position="186"/>
    </location>
    <ligand>
        <name>Zn(2+)</name>
        <dbReference type="ChEBI" id="CHEBI:29105"/>
        <label>2</label>
    </ligand>
</feature>
<dbReference type="CDD" id="cd06257">
    <property type="entry name" value="DnaJ"/>
    <property type="match status" value="1"/>
</dbReference>
<dbReference type="FunFam" id="2.10.230.10:FF:000002">
    <property type="entry name" value="Molecular chaperone DnaJ"/>
    <property type="match status" value="1"/>
</dbReference>
<keyword evidence="6 12" id="KW-0862">Zinc</keyword>
<keyword evidence="5 12" id="KW-0863">Zinc-finger</keyword>
<feature type="repeat" description="CXXCXGXG motif" evidence="12">
    <location>
        <begin position="197"/>
        <end position="204"/>
    </location>
</feature>
<dbReference type="Gene3D" id="2.10.230.10">
    <property type="entry name" value="Heat shock protein DnaJ, cysteine-rich domain"/>
    <property type="match status" value="1"/>
</dbReference>
<dbReference type="SMART" id="SM00271">
    <property type="entry name" value="DnaJ"/>
    <property type="match status" value="1"/>
</dbReference>
<proteinExistence type="inferred from homology"/>
<dbReference type="CDD" id="cd10719">
    <property type="entry name" value="DnaJ_zf"/>
    <property type="match status" value="1"/>
</dbReference>
<evidence type="ECO:0000259" key="15">
    <source>
        <dbReference type="PROSITE" id="PS51188"/>
    </source>
</evidence>
<dbReference type="Pfam" id="PF01556">
    <property type="entry name" value="DnaJ_C"/>
    <property type="match status" value="1"/>
</dbReference>
<gene>
    <name evidence="12 16" type="primary">dnaJ</name>
    <name evidence="16" type="ORF">CAV_0456</name>
</gene>
<evidence type="ECO:0000313" key="16">
    <source>
        <dbReference type="EMBL" id="ASQ30123.1"/>
    </source>
</evidence>
<feature type="binding site" evidence="12">
    <location>
        <position position="200"/>
    </location>
    <ligand>
        <name>Zn(2+)</name>
        <dbReference type="ChEBI" id="CHEBI:29105"/>
        <label>1</label>
    </ligand>
</feature>
<keyword evidence="4 12" id="KW-0677">Repeat</keyword>
<dbReference type="NCBIfam" id="TIGR02349">
    <property type="entry name" value="DnaJ_bact"/>
    <property type="match status" value="1"/>
</dbReference>
<keyword evidence="2 12" id="KW-0235">DNA replication</keyword>
<dbReference type="InterPro" id="IPR001623">
    <property type="entry name" value="DnaJ_domain"/>
</dbReference>
<feature type="domain" description="CR-type" evidence="15">
    <location>
        <begin position="132"/>
        <end position="209"/>
    </location>
</feature>
<evidence type="ECO:0000256" key="5">
    <source>
        <dbReference type="ARBA" id="ARBA00022771"/>
    </source>
</evidence>
<feature type="repeat" description="CXXCXGXG motif" evidence="12">
    <location>
        <begin position="145"/>
        <end position="152"/>
    </location>
</feature>
<evidence type="ECO:0000256" key="12">
    <source>
        <dbReference type="HAMAP-Rule" id="MF_01152"/>
    </source>
</evidence>
<feature type="binding site" evidence="12">
    <location>
        <position position="148"/>
    </location>
    <ligand>
        <name>Zn(2+)</name>
        <dbReference type="ChEBI" id="CHEBI:29105"/>
        <label>1</label>
    </ligand>
</feature>
<dbReference type="GO" id="GO:0005737">
    <property type="term" value="C:cytoplasm"/>
    <property type="evidence" value="ECO:0007669"/>
    <property type="project" value="UniProtKB-SubCell"/>
</dbReference>
<evidence type="ECO:0000256" key="9">
    <source>
        <dbReference type="ARBA" id="ARBA00053423"/>
    </source>
</evidence>
<dbReference type="RefSeq" id="WP_094324904.1">
    <property type="nucleotide sequence ID" value="NZ_CP022347.1"/>
</dbReference>
<dbReference type="SUPFAM" id="SSF46565">
    <property type="entry name" value="Chaperone J-domain"/>
    <property type="match status" value="1"/>
</dbReference>
<evidence type="ECO:0000256" key="2">
    <source>
        <dbReference type="ARBA" id="ARBA00022705"/>
    </source>
</evidence>
<comment type="similarity">
    <text evidence="10 12">Belongs to the DnaJ family.</text>
</comment>
<dbReference type="KEGG" id="cavi:CAV_0456"/>
<comment type="subcellular location">
    <subcellularLocation>
        <location evidence="12">Cytoplasm</location>
    </subcellularLocation>
</comment>
<keyword evidence="17" id="KW-1185">Reference proteome</keyword>
<feature type="binding site" evidence="12">
    <location>
        <position position="161"/>
    </location>
    <ligand>
        <name>Zn(2+)</name>
        <dbReference type="ChEBI" id="CHEBI:29105"/>
        <label>2</label>
    </ligand>
</feature>
<name>A0A222MW01_9BACT</name>
<dbReference type="InterPro" id="IPR012724">
    <property type="entry name" value="DnaJ"/>
</dbReference>
<feature type="repeat" description="CXXCXGXG motif" evidence="12">
    <location>
        <begin position="161"/>
        <end position="168"/>
    </location>
</feature>
<feature type="zinc finger region" description="CR-type" evidence="13">
    <location>
        <begin position="132"/>
        <end position="209"/>
    </location>
</feature>
<dbReference type="GO" id="GO:0051082">
    <property type="term" value="F:unfolded protein binding"/>
    <property type="evidence" value="ECO:0007669"/>
    <property type="project" value="UniProtKB-UniRule"/>
</dbReference>
<dbReference type="InterPro" id="IPR002939">
    <property type="entry name" value="DnaJ_C"/>
</dbReference>
<dbReference type="PROSITE" id="PS50076">
    <property type="entry name" value="DNAJ_2"/>
    <property type="match status" value="1"/>
</dbReference>
<evidence type="ECO:0000259" key="14">
    <source>
        <dbReference type="PROSITE" id="PS50076"/>
    </source>
</evidence>
<dbReference type="InterPro" id="IPR018253">
    <property type="entry name" value="DnaJ_domain_CS"/>
</dbReference>
<evidence type="ECO:0000256" key="3">
    <source>
        <dbReference type="ARBA" id="ARBA00022723"/>
    </source>
</evidence>
<feature type="domain" description="J" evidence="14">
    <location>
        <begin position="4"/>
        <end position="69"/>
    </location>
</feature>
<comment type="domain">
    <text evidence="12">The J domain is necessary and sufficient to stimulate DnaK ATPase activity. Zinc center 1 plays an important role in the autonomous, DnaK-independent chaperone activity of DnaJ. Zinc center 2 is essential for interaction with DnaK and for DnaJ activity.</text>
</comment>
<dbReference type="GO" id="GO:0042026">
    <property type="term" value="P:protein refolding"/>
    <property type="evidence" value="ECO:0007669"/>
    <property type="project" value="TreeGrafter"/>
</dbReference>
<keyword evidence="1 12" id="KW-0963">Cytoplasm</keyword>
<dbReference type="SUPFAM" id="SSF57938">
    <property type="entry name" value="DnaJ/Hsp40 cysteine-rich domain"/>
    <property type="match status" value="1"/>
</dbReference>
<dbReference type="InterPro" id="IPR036869">
    <property type="entry name" value="J_dom_sf"/>
</dbReference>
<dbReference type="InterPro" id="IPR036410">
    <property type="entry name" value="HSP_DnaJ_Cys-rich_dom_sf"/>
</dbReference>
<feature type="binding site" evidence="12">
    <location>
        <position position="145"/>
    </location>
    <ligand>
        <name>Zn(2+)</name>
        <dbReference type="ChEBI" id="CHEBI:29105"/>
        <label>1</label>
    </ligand>
</feature>
<dbReference type="Pfam" id="PF00684">
    <property type="entry name" value="DnaJ_CXXCXGXG"/>
    <property type="match status" value="1"/>
</dbReference>
<evidence type="ECO:0000313" key="17">
    <source>
        <dbReference type="Proteomes" id="UP000201169"/>
    </source>
</evidence>
<dbReference type="Pfam" id="PF00226">
    <property type="entry name" value="DnaJ"/>
    <property type="match status" value="1"/>
</dbReference>
<dbReference type="NCBIfam" id="NF008035">
    <property type="entry name" value="PRK10767.1"/>
    <property type="match status" value="1"/>
</dbReference>
<feature type="binding site" evidence="12">
    <location>
        <position position="164"/>
    </location>
    <ligand>
        <name>Zn(2+)</name>
        <dbReference type="ChEBI" id="CHEBI:29105"/>
        <label>2</label>
    </ligand>
</feature>
<feature type="binding site" evidence="12">
    <location>
        <position position="183"/>
    </location>
    <ligand>
        <name>Zn(2+)</name>
        <dbReference type="ChEBI" id="CHEBI:29105"/>
        <label>2</label>
    </ligand>
</feature>
<comment type="subunit">
    <text evidence="12">Homodimer.</text>
</comment>
<dbReference type="OrthoDB" id="9779889at2"/>
<evidence type="ECO:0000256" key="7">
    <source>
        <dbReference type="ARBA" id="ARBA00023016"/>
    </source>
</evidence>
<dbReference type="GO" id="GO:0031072">
    <property type="term" value="F:heat shock protein binding"/>
    <property type="evidence" value="ECO:0007669"/>
    <property type="project" value="InterPro"/>
</dbReference>
<dbReference type="Proteomes" id="UP000201169">
    <property type="component" value="Chromosome"/>
</dbReference>
<evidence type="ECO:0000256" key="11">
    <source>
        <dbReference type="ARBA" id="ARBA00067609"/>
    </source>
</evidence>
<protein>
    <recommendedName>
        <fullName evidence="11 12">Chaperone protein DnaJ</fullName>
    </recommendedName>
</protein>
<dbReference type="HAMAP" id="MF_01152">
    <property type="entry name" value="DnaJ"/>
    <property type="match status" value="1"/>
</dbReference>
<dbReference type="PANTHER" id="PTHR43096">
    <property type="entry name" value="DNAJ HOMOLOG 1, MITOCHONDRIAL-RELATED"/>
    <property type="match status" value="1"/>
</dbReference>
<keyword evidence="8 12" id="KW-0143">Chaperone</keyword>
<evidence type="ECO:0000256" key="8">
    <source>
        <dbReference type="ARBA" id="ARBA00023186"/>
    </source>
</evidence>
<dbReference type="EMBL" id="CP022347">
    <property type="protein sequence ID" value="ASQ30123.1"/>
    <property type="molecule type" value="Genomic_DNA"/>
</dbReference>
<dbReference type="GO" id="GO:0009408">
    <property type="term" value="P:response to heat"/>
    <property type="evidence" value="ECO:0007669"/>
    <property type="project" value="InterPro"/>
</dbReference>
<keyword evidence="7 12" id="KW-0346">Stress response</keyword>
<reference evidence="16 17" key="1">
    <citation type="submission" date="2017-07" db="EMBL/GenBank/DDBJ databases">
        <title>Analysis of two Campylobacter avium genomes and identification of a novel hippuricase gene.</title>
        <authorList>
            <person name="Miller W.G."/>
            <person name="Chapman M.H."/>
            <person name="Yee E."/>
            <person name="Revez J."/>
            <person name="Bono J.L."/>
            <person name="Rossi M."/>
        </authorList>
    </citation>
    <scope>NUCLEOTIDE SEQUENCE [LARGE SCALE GENOMIC DNA]</scope>
    <source>
        <strain evidence="16 17">LMG 24591</strain>
    </source>
</reference>
<dbReference type="PANTHER" id="PTHR43096:SF48">
    <property type="entry name" value="CHAPERONE PROTEIN DNAJ"/>
    <property type="match status" value="1"/>
</dbReference>
<comment type="cofactor">
    <cofactor evidence="12">
        <name>Zn(2+)</name>
        <dbReference type="ChEBI" id="CHEBI:29105"/>
    </cofactor>
    <text evidence="12">Binds 2 Zn(2+) ions per monomer.</text>
</comment>
<evidence type="ECO:0000256" key="1">
    <source>
        <dbReference type="ARBA" id="ARBA00022490"/>
    </source>
</evidence>
<dbReference type="AlphaFoldDB" id="A0A222MW01"/>
<dbReference type="PROSITE" id="PS00636">
    <property type="entry name" value="DNAJ_1"/>
    <property type="match status" value="1"/>
</dbReference>
<dbReference type="GO" id="GO:0006260">
    <property type="term" value="P:DNA replication"/>
    <property type="evidence" value="ECO:0007669"/>
    <property type="project" value="UniProtKB-KW"/>
</dbReference>
<accession>A0A222MW01</accession>
<dbReference type="InterPro" id="IPR008971">
    <property type="entry name" value="HSP40/DnaJ_pept-bd"/>
</dbReference>
<dbReference type="SUPFAM" id="SSF49493">
    <property type="entry name" value="HSP40/DnaJ peptide-binding domain"/>
    <property type="match status" value="2"/>
</dbReference>
<dbReference type="Gene3D" id="2.60.260.20">
    <property type="entry name" value="Urease metallochaperone UreE, N-terminal domain"/>
    <property type="match status" value="2"/>
</dbReference>
<dbReference type="GO" id="GO:0005524">
    <property type="term" value="F:ATP binding"/>
    <property type="evidence" value="ECO:0007669"/>
    <property type="project" value="InterPro"/>
</dbReference>
<dbReference type="Gene3D" id="1.10.287.110">
    <property type="entry name" value="DnaJ domain"/>
    <property type="match status" value="1"/>
</dbReference>
<evidence type="ECO:0000256" key="10">
    <source>
        <dbReference type="ARBA" id="ARBA00061004"/>
    </source>
</evidence>
<evidence type="ECO:0000256" key="6">
    <source>
        <dbReference type="ARBA" id="ARBA00022833"/>
    </source>
</evidence>
<dbReference type="GO" id="GO:0008270">
    <property type="term" value="F:zinc ion binding"/>
    <property type="evidence" value="ECO:0007669"/>
    <property type="project" value="UniProtKB-UniRule"/>
</dbReference>